<dbReference type="Pfam" id="PF04412">
    <property type="entry name" value="AcnX"/>
    <property type="match status" value="1"/>
</dbReference>
<feature type="domain" description="Phosphomevalonate dehydratase small subunit-like" evidence="3">
    <location>
        <begin position="22"/>
        <end position="98"/>
    </location>
</feature>
<evidence type="ECO:0000313" key="5">
    <source>
        <dbReference type="EMBL" id="SCY67496.1"/>
    </source>
</evidence>
<evidence type="ECO:0000259" key="4">
    <source>
        <dbReference type="Pfam" id="PF04412"/>
    </source>
</evidence>
<feature type="domain" description="Phosphomevalonate dehydratase large subunit-like" evidence="4">
    <location>
        <begin position="148"/>
        <end position="539"/>
    </location>
</feature>
<dbReference type="EMBL" id="FMVT01000007">
    <property type="protein sequence ID" value="SCY67496.1"/>
    <property type="molecule type" value="Genomic_DNA"/>
</dbReference>
<dbReference type="Pfam" id="PF01989">
    <property type="entry name" value="AcnX_swivel_put"/>
    <property type="match status" value="1"/>
</dbReference>
<dbReference type="STRING" id="336292.SAMN05660710_02319"/>
<accession>A0A1G5HUM2</accession>
<name>A0A1G5HUM2_9RHOB</name>
<sequence length="556" mass="57843">MSGTAILPGTAHGPIIATTEPLSFWGGIDPASATVIDTHHPLHGRCLTAAILLMPGTRGSCTGSGVLLDMALQGRAPAALVFSEAEDVATLGALIAGLMFDRPLPVLRLDRQDFAALAREPAARITEDAILAGDLHLPLAPLPETALALTEADRAMLDGAGGPAVRQAMQILVRMAAAQGAARFTSVTQAHIDGCIYASPANLTFAEAMSGLGARVCIPTTMNAISVDHRNWRAQGVPALFGGPAQRLADAYVRMGCQPSFTCAPYLLDSAPALDEQIGWSESNAVIYANSVLGARTAKHPDFLDLCIALTGRAPLTGPYLDEHRTARRIIDIDLPPHADDALWPLLGWLAGSLSPDHIPLLRGLAGAAPAPDDLKALCAAFGTTSAAPMLHVEGVTPEAHRLAPDADRRTVARADLAAAWHALNAGPDAVDLIAIGSPHASLTECRALATALANRRPVIPVIVTAGRAVIAAAEADGTLGRLTQTGVQVIPDLCWCSISEPVFPPGTQAVMTNSGKYAHYGPGLSGRPLRFGSMADCAAAALTGRARPLPHWLKD</sequence>
<dbReference type="AlphaFoldDB" id="A0A1G5HUM2"/>
<dbReference type="InterPro" id="IPR007506">
    <property type="entry name" value="PMDh-L-like_dom"/>
</dbReference>
<dbReference type="SUPFAM" id="SSF52016">
    <property type="entry name" value="LeuD/IlvD-like"/>
    <property type="match status" value="1"/>
</dbReference>
<dbReference type="InterPro" id="IPR012047">
    <property type="entry name" value="AcnX"/>
</dbReference>
<evidence type="ECO:0000259" key="3">
    <source>
        <dbReference type="Pfam" id="PF01989"/>
    </source>
</evidence>
<proteinExistence type="predicted"/>
<dbReference type="PANTHER" id="PTHR36577:SF3">
    <property type="entry name" value="DUF521 DOMAIN PROTEIN (AFU_ORTHOLOGUE AFUA_6G00490)"/>
    <property type="match status" value="1"/>
</dbReference>
<dbReference type="PIRSF" id="PIRSF036630">
    <property type="entry name" value="UCP036630"/>
    <property type="match status" value="1"/>
</dbReference>
<organism evidence="5 6">
    <name type="scientific">Paracoccus tibetensis</name>
    <dbReference type="NCBI Taxonomy" id="336292"/>
    <lineage>
        <taxon>Bacteria</taxon>
        <taxon>Pseudomonadati</taxon>
        <taxon>Pseudomonadota</taxon>
        <taxon>Alphaproteobacteria</taxon>
        <taxon>Rhodobacterales</taxon>
        <taxon>Paracoccaceae</taxon>
        <taxon>Paracoccus</taxon>
    </lineage>
</organism>
<dbReference type="GO" id="GO:0016829">
    <property type="term" value="F:lyase activity"/>
    <property type="evidence" value="ECO:0007669"/>
    <property type="project" value="UniProtKB-KW"/>
</dbReference>
<dbReference type="CDD" id="cd01356">
    <property type="entry name" value="AcnX_swivel"/>
    <property type="match status" value="1"/>
</dbReference>
<evidence type="ECO:0000256" key="2">
    <source>
        <dbReference type="ARBA" id="ARBA00023239"/>
    </source>
</evidence>
<gene>
    <name evidence="5" type="ORF">SAMN05660710_02319</name>
</gene>
<keyword evidence="1" id="KW-0408">Iron</keyword>
<dbReference type="RefSeq" id="WP_090744317.1">
    <property type="nucleotide sequence ID" value="NZ_FMVT01000007.1"/>
</dbReference>
<dbReference type="InterPro" id="IPR002840">
    <property type="entry name" value="PMDh-S-like_dom"/>
</dbReference>
<evidence type="ECO:0000256" key="1">
    <source>
        <dbReference type="ARBA" id="ARBA00023004"/>
    </source>
</evidence>
<keyword evidence="2" id="KW-0456">Lyase</keyword>
<protein>
    <submittedName>
        <fullName evidence="5">Predicted aconitase subunit 1</fullName>
    </submittedName>
</protein>
<dbReference type="OrthoDB" id="1550274at2"/>
<dbReference type="CDD" id="cd01355">
    <property type="entry name" value="AcnX"/>
    <property type="match status" value="1"/>
</dbReference>
<reference evidence="5 6" key="1">
    <citation type="submission" date="2016-10" db="EMBL/GenBank/DDBJ databases">
        <authorList>
            <person name="de Groot N.N."/>
        </authorList>
    </citation>
    <scope>NUCLEOTIDE SEQUENCE [LARGE SCALE GENOMIC DNA]</scope>
    <source>
        <strain evidence="5 6">CGMCC 1.8925</strain>
    </source>
</reference>
<dbReference type="PANTHER" id="PTHR36577">
    <property type="entry name" value="DUF521 DOMAIN PROTEIN (AFU_ORTHOLOGUE AFUA_6G00490)"/>
    <property type="match status" value="1"/>
</dbReference>
<evidence type="ECO:0000313" key="6">
    <source>
        <dbReference type="Proteomes" id="UP000199502"/>
    </source>
</evidence>
<keyword evidence="6" id="KW-1185">Reference proteome</keyword>
<dbReference type="Gene3D" id="3.50.30.10">
    <property type="entry name" value="Phosphohistidine domain"/>
    <property type="match status" value="1"/>
</dbReference>
<dbReference type="Proteomes" id="UP000199502">
    <property type="component" value="Unassembled WGS sequence"/>
</dbReference>